<feature type="transmembrane region" description="Helical" evidence="1">
    <location>
        <begin position="37"/>
        <end position="58"/>
    </location>
</feature>
<proteinExistence type="predicted"/>
<keyword evidence="1" id="KW-0472">Membrane</keyword>
<keyword evidence="1" id="KW-0812">Transmembrane</keyword>
<evidence type="ECO:0000313" key="3">
    <source>
        <dbReference type="Proteomes" id="UP000023152"/>
    </source>
</evidence>
<protein>
    <submittedName>
        <fullName evidence="2">Uncharacterized protein</fullName>
    </submittedName>
</protein>
<dbReference type="AlphaFoldDB" id="X6L8E8"/>
<reference evidence="2 3" key="1">
    <citation type="journal article" date="2013" name="Curr. Biol.">
        <title>The Genome of the Foraminiferan Reticulomyxa filosa.</title>
        <authorList>
            <person name="Glockner G."/>
            <person name="Hulsmann N."/>
            <person name="Schleicher M."/>
            <person name="Noegel A.A."/>
            <person name="Eichinger L."/>
            <person name="Gallinger C."/>
            <person name="Pawlowski J."/>
            <person name="Sierra R."/>
            <person name="Euteneuer U."/>
            <person name="Pillet L."/>
            <person name="Moustafa A."/>
            <person name="Platzer M."/>
            <person name="Groth M."/>
            <person name="Szafranski K."/>
            <person name="Schliwa M."/>
        </authorList>
    </citation>
    <scope>NUCLEOTIDE SEQUENCE [LARGE SCALE GENOMIC DNA]</scope>
</reference>
<organism evidence="2 3">
    <name type="scientific">Reticulomyxa filosa</name>
    <dbReference type="NCBI Taxonomy" id="46433"/>
    <lineage>
        <taxon>Eukaryota</taxon>
        <taxon>Sar</taxon>
        <taxon>Rhizaria</taxon>
        <taxon>Retaria</taxon>
        <taxon>Foraminifera</taxon>
        <taxon>Monothalamids</taxon>
        <taxon>Reticulomyxidae</taxon>
        <taxon>Reticulomyxa</taxon>
    </lineage>
</organism>
<dbReference type="EMBL" id="ASPP01048658">
    <property type="protein sequence ID" value="ETN97775.1"/>
    <property type="molecule type" value="Genomic_DNA"/>
</dbReference>
<sequence>MLYVFCVFIKKKKKIANQKAMANYQTQKDLKNFLKKLLQLFIVTGLSATALYATVFAFSWSEALWSLAVIDICVNCSAILLSFGFAKPVFDIICLCKH</sequence>
<keyword evidence="3" id="KW-1185">Reference proteome</keyword>
<name>X6L8E8_RETFI</name>
<evidence type="ECO:0000256" key="1">
    <source>
        <dbReference type="SAM" id="Phobius"/>
    </source>
</evidence>
<accession>X6L8E8</accession>
<evidence type="ECO:0000313" key="2">
    <source>
        <dbReference type="EMBL" id="ETN97775.1"/>
    </source>
</evidence>
<feature type="transmembrane region" description="Helical" evidence="1">
    <location>
        <begin position="64"/>
        <end position="85"/>
    </location>
</feature>
<comment type="caution">
    <text evidence="2">The sequence shown here is derived from an EMBL/GenBank/DDBJ whole genome shotgun (WGS) entry which is preliminary data.</text>
</comment>
<dbReference type="Proteomes" id="UP000023152">
    <property type="component" value="Unassembled WGS sequence"/>
</dbReference>
<keyword evidence="1" id="KW-1133">Transmembrane helix</keyword>
<gene>
    <name evidence="2" type="ORF">RFI_39751</name>
</gene>